<keyword evidence="2" id="KW-1185">Reference proteome</keyword>
<organism evidence="1 2">
    <name type="scientific">Vibrio plantisponsor</name>
    <dbReference type="NCBI Taxonomy" id="664643"/>
    <lineage>
        <taxon>Bacteria</taxon>
        <taxon>Pseudomonadati</taxon>
        <taxon>Pseudomonadota</taxon>
        <taxon>Gammaproteobacteria</taxon>
        <taxon>Vibrionales</taxon>
        <taxon>Vibrionaceae</taxon>
        <taxon>Vibrio</taxon>
    </lineage>
</organism>
<evidence type="ECO:0000313" key="2">
    <source>
        <dbReference type="Proteomes" id="UP001272325"/>
    </source>
</evidence>
<proteinExistence type="predicted"/>
<protein>
    <submittedName>
        <fullName evidence="1">Uncharacterized protein</fullName>
    </submittedName>
</protein>
<name>A0ABU4IFW6_9VIBR</name>
<accession>A0ABU4IFW6</accession>
<reference evidence="1 2" key="1">
    <citation type="submission" date="2023-11" db="EMBL/GenBank/DDBJ databases">
        <title>Plant-associative lifestyle of Vibrio porteresiae and its evolutionary dynamics.</title>
        <authorList>
            <person name="Rameshkumar N."/>
            <person name="Kirti K."/>
        </authorList>
    </citation>
    <scope>NUCLEOTIDE SEQUENCE [LARGE SCALE GENOMIC DNA]</scope>
    <source>
        <strain evidence="1 2">MSSRF60</strain>
    </source>
</reference>
<evidence type="ECO:0000313" key="1">
    <source>
        <dbReference type="EMBL" id="MDW6017139.1"/>
    </source>
</evidence>
<gene>
    <name evidence="1" type="ORF">SBW85_05055</name>
</gene>
<sequence length="171" mass="19819">MYFKIVEQFGPESGDSWNEYLEWRKISFERFDSVDSMMRPDLFEPKTSKDWDNCVNEDYRLNLLTSLDFAKASAREHSNYEIVGVEIELENSPSEVEGLLGFDIIDSYCATSLLTNWGIDDLGFINEKLGNNGLISNFSDAKALRDRLRSEFWEDSHAHECSVWAIYRTTT</sequence>
<comment type="caution">
    <text evidence="1">The sequence shown here is derived from an EMBL/GenBank/DDBJ whole genome shotgun (WGS) entry which is preliminary data.</text>
</comment>
<dbReference type="RefSeq" id="WP_171137582.1">
    <property type="nucleotide sequence ID" value="NZ_AP024893.1"/>
</dbReference>
<dbReference type="EMBL" id="JAWRCN010000001">
    <property type="protein sequence ID" value="MDW6017139.1"/>
    <property type="molecule type" value="Genomic_DNA"/>
</dbReference>
<dbReference type="Proteomes" id="UP001272325">
    <property type="component" value="Unassembled WGS sequence"/>
</dbReference>